<name>A0A6J7DK06_9ZZZZ</name>
<organism evidence="1">
    <name type="scientific">freshwater metagenome</name>
    <dbReference type="NCBI Taxonomy" id="449393"/>
    <lineage>
        <taxon>unclassified sequences</taxon>
        <taxon>metagenomes</taxon>
        <taxon>ecological metagenomes</taxon>
    </lineage>
</organism>
<gene>
    <name evidence="1" type="ORF">UFOPK3425_00546</name>
</gene>
<dbReference type="AlphaFoldDB" id="A0A6J7DK06"/>
<proteinExistence type="predicted"/>
<accession>A0A6J7DK06</accession>
<reference evidence="1" key="1">
    <citation type="submission" date="2020-05" db="EMBL/GenBank/DDBJ databases">
        <authorList>
            <person name="Chiriac C."/>
            <person name="Salcher M."/>
            <person name="Ghai R."/>
            <person name="Kavagutti S V."/>
        </authorList>
    </citation>
    <scope>NUCLEOTIDE SEQUENCE</scope>
</reference>
<evidence type="ECO:0000313" key="1">
    <source>
        <dbReference type="EMBL" id="CAB4869225.1"/>
    </source>
</evidence>
<sequence>MNDGGNAIQFTIINLVKLGFHLAHAGQHAHDLAKGTHFLDRLHLLKEVIKGEILARRNLACHPFGLFSIKSTFGLLDQGEHVAHVKNARSHAIWMEHLKVG</sequence>
<protein>
    <submittedName>
        <fullName evidence="1">Unannotated protein</fullName>
    </submittedName>
</protein>
<dbReference type="EMBL" id="CAFBLV010000084">
    <property type="protein sequence ID" value="CAB4869225.1"/>
    <property type="molecule type" value="Genomic_DNA"/>
</dbReference>